<evidence type="ECO:0000313" key="2">
    <source>
        <dbReference type="EMBL" id="KAH8022283.1"/>
    </source>
</evidence>
<reference evidence="2" key="2">
    <citation type="submission" date="2021-09" db="EMBL/GenBank/DDBJ databases">
        <authorList>
            <person name="Jia N."/>
            <person name="Wang J."/>
            <person name="Shi W."/>
            <person name="Du L."/>
            <person name="Sun Y."/>
            <person name="Zhan W."/>
            <person name="Jiang J."/>
            <person name="Wang Q."/>
            <person name="Zhang B."/>
            <person name="Ji P."/>
            <person name="Sakyi L.B."/>
            <person name="Cui X."/>
            <person name="Yuan T."/>
            <person name="Jiang B."/>
            <person name="Yang W."/>
            <person name="Lam T.T.-Y."/>
            <person name="Chang Q."/>
            <person name="Ding S."/>
            <person name="Wang X."/>
            <person name="Zhu J."/>
            <person name="Ruan X."/>
            <person name="Zhao L."/>
            <person name="Wei J."/>
            <person name="Que T."/>
            <person name="Du C."/>
            <person name="Cheng J."/>
            <person name="Dai P."/>
            <person name="Han X."/>
            <person name="Huang E."/>
            <person name="Gao Y."/>
            <person name="Liu J."/>
            <person name="Shao H."/>
            <person name="Ye R."/>
            <person name="Li L."/>
            <person name="Wei W."/>
            <person name="Wang X."/>
            <person name="Wang C."/>
            <person name="Huo Q."/>
            <person name="Li W."/>
            <person name="Guo W."/>
            <person name="Chen H."/>
            <person name="Chen S."/>
            <person name="Zhou L."/>
            <person name="Zhou L."/>
            <person name="Ni X."/>
            <person name="Tian J."/>
            <person name="Zhou Y."/>
            <person name="Sheng Y."/>
            <person name="Liu T."/>
            <person name="Pan Y."/>
            <person name="Xia L."/>
            <person name="Li J."/>
            <person name="Zhao F."/>
            <person name="Cao W."/>
        </authorList>
    </citation>
    <scope>NUCLEOTIDE SEQUENCE</scope>
    <source>
        <strain evidence="2">Rmic-2018</strain>
        <tissue evidence="2">Larvae</tissue>
    </source>
</reference>
<protein>
    <submittedName>
        <fullName evidence="2">Uncharacterized protein</fullName>
    </submittedName>
</protein>
<dbReference type="EMBL" id="JABSTU010000009">
    <property type="protein sequence ID" value="KAH8022283.1"/>
    <property type="molecule type" value="Genomic_DNA"/>
</dbReference>
<proteinExistence type="predicted"/>
<dbReference type="InterPro" id="IPR036880">
    <property type="entry name" value="Kunitz_BPTI_sf"/>
</dbReference>
<sequence length="386" mass="42219">MSLETCIPDHRPPRAAGTISKAIAVPKPKACAAECTRRDVATATDAVPRSDDNWGDWMGGRLPLMVGAALLSALLVSSAVATTIAIMNWHSITVTAEQRHLPDRIAGLAQTEPMVPEASIPRLPLRDGLVEKAVEEAKEDAWRRSPTASDSSDGDWATEQSAIAYGNVSGSYGTSRNPMELTSRRSVRPECGVALYTYCQQPRNEFVYRASINACLATSDDHPAQLCNRGINRFASWRECETNCVLTQPPRKACSGKTLLLGCRSKDVRTSWWWFDGRACQEWKFPWGGCPANGSAVFPTARRCTAHCTNPRYPACTAPRSAPCGSAQLKFPFFAVMTPSLTAHGGARCYRLTRRVLQSHRCLTGPNRFSTKTACELTCKKPNARP</sequence>
<gene>
    <name evidence="2" type="ORF">HPB51_023170</name>
</gene>
<dbReference type="Gene3D" id="4.10.410.10">
    <property type="entry name" value="Pancreatic trypsin inhibitor Kunitz domain"/>
    <property type="match status" value="1"/>
</dbReference>
<keyword evidence="3" id="KW-1185">Reference proteome</keyword>
<feature type="region of interest" description="Disordered" evidence="1">
    <location>
        <begin position="137"/>
        <end position="156"/>
    </location>
</feature>
<name>A0A9J6DJW4_RHIMP</name>
<accession>A0A9J6DJW4</accession>
<evidence type="ECO:0000313" key="3">
    <source>
        <dbReference type="Proteomes" id="UP000821866"/>
    </source>
</evidence>
<organism evidence="2 3">
    <name type="scientific">Rhipicephalus microplus</name>
    <name type="common">Cattle tick</name>
    <name type="synonym">Boophilus microplus</name>
    <dbReference type="NCBI Taxonomy" id="6941"/>
    <lineage>
        <taxon>Eukaryota</taxon>
        <taxon>Metazoa</taxon>
        <taxon>Ecdysozoa</taxon>
        <taxon>Arthropoda</taxon>
        <taxon>Chelicerata</taxon>
        <taxon>Arachnida</taxon>
        <taxon>Acari</taxon>
        <taxon>Parasitiformes</taxon>
        <taxon>Ixodida</taxon>
        <taxon>Ixodoidea</taxon>
        <taxon>Ixodidae</taxon>
        <taxon>Rhipicephalinae</taxon>
        <taxon>Rhipicephalus</taxon>
        <taxon>Boophilus</taxon>
    </lineage>
</organism>
<dbReference type="AlphaFoldDB" id="A0A9J6DJW4"/>
<dbReference type="Proteomes" id="UP000821866">
    <property type="component" value="Chromosome 7"/>
</dbReference>
<evidence type="ECO:0000256" key="1">
    <source>
        <dbReference type="SAM" id="MobiDB-lite"/>
    </source>
</evidence>
<reference evidence="2" key="1">
    <citation type="journal article" date="2020" name="Cell">
        <title>Large-Scale Comparative Analyses of Tick Genomes Elucidate Their Genetic Diversity and Vector Capacities.</title>
        <authorList>
            <consortium name="Tick Genome and Microbiome Consortium (TIGMIC)"/>
            <person name="Jia N."/>
            <person name="Wang J."/>
            <person name="Shi W."/>
            <person name="Du L."/>
            <person name="Sun Y."/>
            <person name="Zhan W."/>
            <person name="Jiang J.F."/>
            <person name="Wang Q."/>
            <person name="Zhang B."/>
            <person name="Ji P."/>
            <person name="Bell-Sakyi L."/>
            <person name="Cui X.M."/>
            <person name="Yuan T.T."/>
            <person name="Jiang B.G."/>
            <person name="Yang W.F."/>
            <person name="Lam T.T."/>
            <person name="Chang Q.C."/>
            <person name="Ding S.J."/>
            <person name="Wang X.J."/>
            <person name="Zhu J.G."/>
            <person name="Ruan X.D."/>
            <person name="Zhao L."/>
            <person name="Wei J.T."/>
            <person name="Ye R.Z."/>
            <person name="Que T.C."/>
            <person name="Du C.H."/>
            <person name="Zhou Y.H."/>
            <person name="Cheng J.X."/>
            <person name="Dai P.F."/>
            <person name="Guo W.B."/>
            <person name="Han X.H."/>
            <person name="Huang E.J."/>
            <person name="Li L.F."/>
            <person name="Wei W."/>
            <person name="Gao Y.C."/>
            <person name="Liu J.Z."/>
            <person name="Shao H.Z."/>
            <person name="Wang X."/>
            <person name="Wang C.C."/>
            <person name="Yang T.C."/>
            <person name="Huo Q.B."/>
            <person name="Li W."/>
            <person name="Chen H.Y."/>
            <person name="Chen S.E."/>
            <person name="Zhou L.G."/>
            <person name="Ni X.B."/>
            <person name="Tian J.H."/>
            <person name="Sheng Y."/>
            <person name="Liu T."/>
            <person name="Pan Y.S."/>
            <person name="Xia L.Y."/>
            <person name="Li J."/>
            <person name="Zhao F."/>
            <person name="Cao W.C."/>
        </authorList>
    </citation>
    <scope>NUCLEOTIDE SEQUENCE</scope>
    <source>
        <strain evidence="2">Rmic-2018</strain>
    </source>
</reference>
<comment type="caution">
    <text evidence="2">The sequence shown here is derived from an EMBL/GenBank/DDBJ whole genome shotgun (WGS) entry which is preliminary data.</text>
</comment>
<dbReference type="VEuPathDB" id="VectorBase:LOC119173826"/>
<dbReference type="GO" id="GO:0004867">
    <property type="term" value="F:serine-type endopeptidase inhibitor activity"/>
    <property type="evidence" value="ECO:0007669"/>
    <property type="project" value="InterPro"/>
</dbReference>